<evidence type="ECO:0000256" key="10">
    <source>
        <dbReference type="ARBA" id="ARBA00023136"/>
    </source>
</evidence>
<dbReference type="Gene3D" id="3.80.10.10">
    <property type="entry name" value="Ribonuclease Inhibitor"/>
    <property type="match status" value="3"/>
</dbReference>
<keyword evidence="3" id="KW-1003">Cell membrane</keyword>
<keyword evidence="7" id="KW-0677">Repeat</keyword>
<gene>
    <name evidence="15" type="ORF">PoB_005238600</name>
</gene>
<keyword evidence="2" id="KW-0813">Transport</keyword>
<evidence type="ECO:0000256" key="14">
    <source>
        <dbReference type="SAM" id="Phobius"/>
    </source>
</evidence>
<evidence type="ECO:0000256" key="6">
    <source>
        <dbReference type="ARBA" id="ARBA00022729"/>
    </source>
</evidence>
<dbReference type="InterPro" id="IPR051432">
    <property type="entry name" value="KCNMA1_auxiliary"/>
</dbReference>
<evidence type="ECO:0000313" key="16">
    <source>
        <dbReference type="Proteomes" id="UP000735302"/>
    </source>
</evidence>
<organism evidence="15 16">
    <name type="scientific">Plakobranchus ocellatus</name>
    <dbReference type="NCBI Taxonomy" id="259542"/>
    <lineage>
        <taxon>Eukaryota</taxon>
        <taxon>Metazoa</taxon>
        <taxon>Spiralia</taxon>
        <taxon>Lophotrochozoa</taxon>
        <taxon>Mollusca</taxon>
        <taxon>Gastropoda</taxon>
        <taxon>Heterobranchia</taxon>
        <taxon>Euthyneura</taxon>
        <taxon>Panpulmonata</taxon>
        <taxon>Sacoglossa</taxon>
        <taxon>Placobranchoidea</taxon>
        <taxon>Plakobranchidae</taxon>
        <taxon>Plakobranchus</taxon>
    </lineage>
</organism>
<dbReference type="InterPro" id="IPR003591">
    <property type="entry name" value="Leu-rich_rpt_typical-subtyp"/>
</dbReference>
<evidence type="ECO:0000256" key="12">
    <source>
        <dbReference type="ARBA" id="ARBA00023303"/>
    </source>
</evidence>
<keyword evidence="12" id="KW-0407">Ion channel</keyword>
<dbReference type="SUPFAM" id="SSF52058">
    <property type="entry name" value="L domain-like"/>
    <property type="match status" value="1"/>
</dbReference>
<dbReference type="PROSITE" id="PS51450">
    <property type="entry name" value="LRR"/>
    <property type="match status" value="1"/>
</dbReference>
<accession>A0AAV4BZB0</accession>
<dbReference type="InterPro" id="IPR032675">
    <property type="entry name" value="LRR_dom_sf"/>
</dbReference>
<keyword evidence="6" id="KW-0732">Signal</keyword>
<dbReference type="SMART" id="SM00369">
    <property type="entry name" value="LRR_TYP"/>
    <property type="match status" value="4"/>
</dbReference>
<evidence type="ECO:0000256" key="9">
    <source>
        <dbReference type="ARBA" id="ARBA00023065"/>
    </source>
</evidence>
<dbReference type="SUPFAM" id="SSF52047">
    <property type="entry name" value="RNI-like"/>
    <property type="match status" value="1"/>
</dbReference>
<keyword evidence="9" id="KW-0406">Ion transport</keyword>
<evidence type="ECO:0000313" key="15">
    <source>
        <dbReference type="EMBL" id="GFO25881.1"/>
    </source>
</evidence>
<dbReference type="EMBL" id="BLXT01005777">
    <property type="protein sequence ID" value="GFO25881.1"/>
    <property type="molecule type" value="Genomic_DNA"/>
</dbReference>
<keyword evidence="4" id="KW-0433">Leucine-rich repeat</keyword>
<comment type="caution">
    <text evidence="15">The sequence shown here is derived from an EMBL/GenBank/DDBJ whole genome shotgun (WGS) entry which is preliminary data.</text>
</comment>
<dbReference type="PANTHER" id="PTHR46473:SF10">
    <property type="entry name" value="LD45603P-RELATED"/>
    <property type="match status" value="1"/>
</dbReference>
<keyword evidence="16" id="KW-1185">Reference proteome</keyword>
<feature type="region of interest" description="Disordered" evidence="13">
    <location>
        <begin position="1"/>
        <end position="33"/>
    </location>
</feature>
<comment type="subcellular location">
    <subcellularLocation>
        <location evidence="1">Cell membrane</location>
        <topology evidence="1">Single-pass membrane protein</topology>
    </subcellularLocation>
</comment>
<keyword evidence="10 14" id="KW-0472">Membrane</keyword>
<evidence type="ECO:0000256" key="3">
    <source>
        <dbReference type="ARBA" id="ARBA00022475"/>
    </source>
</evidence>
<evidence type="ECO:0000256" key="7">
    <source>
        <dbReference type="ARBA" id="ARBA00022737"/>
    </source>
</evidence>
<keyword evidence="5 14" id="KW-0812">Transmembrane</keyword>
<sequence>MTTTKKNKKKEGDLEEEMEKDMMRQEEEEEEEQIKMEPSKLTLAVRLILILCCTWIHVAHCTTRLSGESNEDGELNALCLNAWPFEDQKYWNFQYGTVADTNFDEDLISCVKTLDGSTVKTSTMETLRNGPQECQVIKKDIGTYVNCTSRNLKRVPSTNFPPHITVFNLSDNGITQLPGRAFSKYSVLRDLSIRNNHIFKIDPLAFSGLSNLESLDLYGNQLVMNPVTMKNAFSDNVFAPLKNLKELRLNRNNPQPDDRALRYPDKALAQLSNLETLFLDGFTEPVFGSGFANLTRLKYLNLNGYREGYCKLSGLKNETFRHMTSLEHLLIRECQLQGHKIEAATFLPLKKLHFLDLSKNQDINVQFFDRLFYGLQNTSTLKHLHMEFVVNLYTLGVCLSSKYIKYFPQSVEYLGVQSNKLECIDRNVIHIIGKSLKVIDISQNNFIFGTYFLDFPKLSQLTTLIIDGYGYLPVAHRLPKIYPFNPHTPQLDTENCSLYESDEIKEYTQDFILHLPPKLKNLTLGFANLKNIISKLTVDENNVLEDLTLIGNYFPILEGPICGLKSIKSCRLMKNSISTISEQFF</sequence>
<proteinExistence type="predicted"/>
<evidence type="ECO:0000256" key="13">
    <source>
        <dbReference type="SAM" id="MobiDB-lite"/>
    </source>
</evidence>
<dbReference type="AlphaFoldDB" id="A0AAV4BZB0"/>
<dbReference type="Pfam" id="PF13855">
    <property type="entry name" value="LRR_8"/>
    <property type="match status" value="1"/>
</dbReference>
<dbReference type="Proteomes" id="UP000735302">
    <property type="component" value="Unassembled WGS sequence"/>
</dbReference>
<dbReference type="PANTHER" id="PTHR46473">
    <property type="entry name" value="GH08155P"/>
    <property type="match status" value="1"/>
</dbReference>
<reference evidence="15 16" key="1">
    <citation type="journal article" date="2021" name="Elife">
        <title>Chloroplast acquisition without the gene transfer in kleptoplastic sea slugs, Plakobranchus ocellatus.</title>
        <authorList>
            <person name="Maeda T."/>
            <person name="Takahashi S."/>
            <person name="Yoshida T."/>
            <person name="Shimamura S."/>
            <person name="Takaki Y."/>
            <person name="Nagai Y."/>
            <person name="Toyoda A."/>
            <person name="Suzuki Y."/>
            <person name="Arimoto A."/>
            <person name="Ishii H."/>
            <person name="Satoh N."/>
            <person name="Nishiyama T."/>
            <person name="Hasebe M."/>
            <person name="Maruyama T."/>
            <person name="Minagawa J."/>
            <person name="Obokata J."/>
            <person name="Shigenobu S."/>
        </authorList>
    </citation>
    <scope>NUCLEOTIDE SEQUENCE [LARGE SCALE GENOMIC DNA]</scope>
</reference>
<dbReference type="InterPro" id="IPR001611">
    <property type="entry name" value="Leu-rich_rpt"/>
</dbReference>
<dbReference type="GO" id="GO:0034220">
    <property type="term" value="P:monoatomic ion transmembrane transport"/>
    <property type="evidence" value="ECO:0007669"/>
    <property type="project" value="UniProtKB-KW"/>
</dbReference>
<evidence type="ECO:0000256" key="1">
    <source>
        <dbReference type="ARBA" id="ARBA00004162"/>
    </source>
</evidence>
<keyword evidence="8 14" id="KW-1133">Transmembrane helix</keyword>
<evidence type="ECO:0000256" key="2">
    <source>
        <dbReference type="ARBA" id="ARBA00022448"/>
    </source>
</evidence>
<evidence type="ECO:0000256" key="5">
    <source>
        <dbReference type="ARBA" id="ARBA00022692"/>
    </source>
</evidence>
<evidence type="ECO:0000256" key="8">
    <source>
        <dbReference type="ARBA" id="ARBA00022989"/>
    </source>
</evidence>
<evidence type="ECO:0000256" key="4">
    <source>
        <dbReference type="ARBA" id="ARBA00022614"/>
    </source>
</evidence>
<feature type="transmembrane region" description="Helical" evidence="14">
    <location>
        <begin position="43"/>
        <end position="60"/>
    </location>
</feature>
<name>A0AAV4BZB0_9GAST</name>
<keyword evidence="15" id="KW-0675">Receptor</keyword>
<keyword evidence="11" id="KW-1015">Disulfide bond</keyword>
<protein>
    <submittedName>
        <fullName evidence="15">Toll-like receptor 2 type-2</fullName>
    </submittedName>
</protein>
<dbReference type="GO" id="GO:0005886">
    <property type="term" value="C:plasma membrane"/>
    <property type="evidence" value="ECO:0007669"/>
    <property type="project" value="UniProtKB-SubCell"/>
</dbReference>
<evidence type="ECO:0000256" key="11">
    <source>
        <dbReference type="ARBA" id="ARBA00023157"/>
    </source>
</evidence>